<dbReference type="EMBL" id="JBHLZN010000008">
    <property type="protein sequence ID" value="MFB9888062.1"/>
    <property type="molecule type" value="Genomic_DNA"/>
</dbReference>
<evidence type="ECO:0000256" key="1">
    <source>
        <dbReference type="ARBA" id="ARBA00022801"/>
    </source>
</evidence>
<dbReference type="GO" id="GO:0016787">
    <property type="term" value="F:hydrolase activity"/>
    <property type="evidence" value="ECO:0007669"/>
    <property type="project" value="UniProtKB-KW"/>
</dbReference>
<dbReference type="PANTHER" id="PTHR43540:SF1">
    <property type="entry name" value="ISOCHORISMATASE HYDROLASE"/>
    <property type="match status" value="1"/>
</dbReference>
<dbReference type="EC" id="3.-.-.-" evidence="3"/>
<name>A0ABV5ZFJ2_9GAMM</name>
<accession>A0ABV5ZFJ2</accession>
<dbReference type="PANTHER" id="PTHR43540">
    <property type="entry name" value="PEROXYUREIDOACRYLATE/UREIDOACRYLATE AMIDOHYDROLASE-RELATED"/>
    <property type="match status" value="1"/>
</dbReference>
<gene>
    <name evidence="3" type="ORF">ACFFLH_16725</name>
</gene>
<dbReference type="CDD" id="cd01014">
    <property type="entry name" value="nicotinamidase_related"/>
    <property type="match status" value="1"/>
</dbReference>
<proteinExistence type="predicted"/>
<feature type="domain" description="Isochorismatase-like" evidence="2">
    <location>
        <begin position="4"/>
        <end position="172"/>
    </location>
</feature>
<comment type="caution">
    <text evidence="3">The sequence shown here is derived from an EMBL/GenBank/DDBJ whole genome shotgun (WGS) entry which is preliminary data.</text>
</comment>
<evidence type="ECO:0000259" key="2">
    <source>
        <dbReference type="Pfam" id="PF00857"/>
    </source>
</evidence>
<reference evidence="3 4" key="1">
    <citation type="submission" date="2024-09" db="EMBL/GenBank/DDBJ databases">
        <authorList>
            <person name="Sun Q."/>
            <person name="Mori K."/>
        </authorList>
    </citation>
    <scope>NUCLEOTIDE SEQUENCE [LARGE SCALE GENOMIC DNA]</scope>
    <source>
        <strain evidence="3 4">ATCC 51285</strain>
    </source>
</reference>
<keyword evidence="1 3" id="KW-0378">Hydrolase</keyword>
<evidence type="ECO:0000313" key="3">
    <source>
        <dbReference type="EMBL" id="MFB9888062.1"/>
    </source>
</evidence>
<protein>
    <submittedName>
        <fullName evidence="3">Cysteine hydrolase family protein</fullName>
        <ecNumber evidence="3">3.-.-.-</ecNumber>
    </submittedName>
</protein>
<dbReference type="SUPFAM" id="SSF52499">
    <property type="entry name" value="Isochorismatase-like hydrolases"/>
    <property type="match status" value="1"/>
</dbReference>
<dbReference type="Proteomes" id="UP001589628">
    <property type="component" value="Unassembled WGS sequence"/>
</dbReference>
<dbReference type="Gene3D" id="3.40.50.850">
    <property type="entry name" value="Isochorismatase-like"/>
    <property type="match status" value="1"/>
</dbReference>
<dbReference type="InterPro" id="IPR036380">
    <property type="entry name" value="Isochorismatase-like_sf"/>
</dbReference>
<keyword evidence="4" id="KW-1185">Reference proteome</keyword>
<evidence type="ECO:0000313" key="4">
    <source>
        <dbReference type="Proteomes" id="UP001589628"/>
    </source>
</evidence>
<organism evidence="3 4">
    <name type="scientific">Balneatrix alpica</name>
    <dbReference type="NCBI Taxonomy" id="75684"/>
    <lineage>
        <taxon>Bacteria</taxon>
        <taxon>Pseudomonadati</taxon>
        <taxon>Pseudomonadota</taxon>
        <taxon>Gammaproteobacteria</taxon>
        <taxon>Oceanospirillales</taxon>
        <taxon>Balneatrichaceae</taxon>
        <taxon>Balneatrix</taxon>
    </lineage>
</organism>
<dbReference type="RefSeq" id="WP_027312983.1">
    <property type="nucleotide sequence ID" value="NZ_JBHLZN010000008.1"/>
</dbReference>
<dbReference type="InterPro" id="IPR050272">
    <property type="entry name" value="Isochorismatase-like_hydrls"/>
</dbReference>
<dbReference type="InterPro" id="IPR000868">
    <property type="entry name" value="Isochorismatase-like_dom"/>
</dbReference>
<sequence>MAAVLVLIDMQQGMRWPSLPARNNPHAEQRLAALLQHWRQQRWPLLHVRHLSTSPESPFWPEQSGVEFQEAFRPRDGETVWDKKVPDAFTHSGLEEWLRGHGWQHLVIAGVSTHNSVEATVRSAANRGFQVRVVADACFTFGKHDLSGRWWPAEEIHALSLANMQEDYADVVHSSDWLDCSLLEA</sequence>
<dbReference type="Pfam" id="PF00857">
    <property type="entry name" value="Isochorismatase"/>
    <property type="match status" value="1"/>
</dbReference>